<protein>
    <recommendedName>
        <fullName evidence="2">asparagine synthase (glutamine-hydrolyzing)</fullName>
        <ecNumber evidence="2">6.3.5.4</ecNumber>
    </recommendedName>
</protein>
<accession>A0A3S0RLN4</accession>
<organism evidence="5 6">
    <name type="scientific">Dyella choica</name>
    <dbReference type="NCBI Taxonomy" id="1927959"/>
    <lineage>
        <taxon>Bacteria</taxon>
        <taxon>Pseudomonadati</taxon>
        <taxon>Pseudomonadota</taxon>
        <taxon>Gammaproteobacteria</taxon>
        <taxon>Lysobacterales</taxon>
        <taxon>Rhodanobacteraceae</taxon>
        <taxon>Dyella</taxon>
    </lineage>
</organism>
<keyword evidence="6" id="KW-1185">Reference proteome</keyword>
<dbReference type="EMBL" id="RYYV01000004">
    <property type="protein sequence ID" value="RUL77551.1"/>
    <property type="molecule type" value="Genomic_DNA"/>
</dbReference>
<dbReference type="SUPFAM" id="SSF52402">
    <property type="entry name" value="Adenine nucleotide alpha hydrolases-like"/>
    <property type="match status" value="1"/>
</dbReference>
<dbReference type="AlphaFoldDB" id="A0A3S0RLN4"/>
<evidence type="ECO:0000313" key="5">
    <source>
        <dbReference type="EMBL" id="RUL77551.1"/>
    </source>
</evidence>
<evidence type="ECO:0000256" key="3">
    <source>
        <dbReference type="ARBA" id="ARBA00048741"/>
    </source>
</evidence>
<dbReference type="GO" id="GO:0004066">
    <property type="term" value="F:asparagine synthase (glutamine-hydrolyzing) activity"/>
    <property type="evidence" value="ECO:0007669"/>
    <property type="project" value="UniProtKB-EC"/>
</dbReference>
<evidence type="ECO:0000313" key="6">
    <source>
        <dbReference type="Proteomes" id="UP000274358"/>
    </source>
</evidence>
<reference evidence="5 6" key="1">
    <citation type="submission" date="2018-12" db="EMBL/GenBank/DDBJ databases">
        <title>Dyella dinghuensis sp. nov. DHOA06 and Dyella choica sp. nov. 4M-K27, isolated from forest soil.</title>
        <authorList>
            <person name="Qiu L.-H."/>
            <person name="Gao Z.-H."/>
        </authorList>
    </citation>
    <scope>NUCLEOTIDE SEQUENCE [LARGE SCALE GENOMIC DNA]</scope>
    <source>
        <strain evidence="5 6">4M-K27</strain>
    </source>
</reference>
<dbReference type="Pfam" id="PF00733">
    <property type="entry name" value="Asn_synthase"/>
    <property type="match status" value="1"/>
</dbReference>
<dbReference type="PANTHER" id="PTHR43284:SF1">
    <property type="entry name" value="ASPARAGINE SYNTHETASE"/>
    <property type="match status" value="1"/>
</dbReference>
<evidence type="ECO:0000256" key="2">
    <source>
        <dbReference type="ARBA" id="ARBA00012737"/>
    </source>
</evidence>
<dbReference type="PANTHER" id="PTHR43284">
    <property type="entry name" value="ASPARAGINE SYNTHETASE (GLUTAMINE-HYDROLYZING)"/>
    <property type="match status" value="1"/>
</dbReference>
<feature type="domain" description="Asparagine synthetase" evidence="4">
    <location>
        <begin position="213"/>
        <end position="493"/>
    </location>
</feature>
<comment type="catalytic activity">
    <reaction evidence="3">
        <text>L-aspartate + L-glutamine + ATP + H2O = L-asparagine + L-glutamate + AMP + diphosphate + H(+)</text>
        <dbReference type="Rhea" id="RHEA:12228"/>
        <dbReference type="ChEBI" id="CHEBI:15377"/>
        <dbReference type="ChEBI" id="CHEBI:15378"/>
        <dbReference type="ChEBI" id="CHEBI:29985"/>
        <dbReference type="ChEBI" id="CHEBI:29991"/>
        <dbReference type="ChEBI" id="CHEBI:30616"/>
        <dbReference type="ChEBI" id="CHEBI:33019"/>
        <dbReference type="ChEBI" id="CHEBI:58048"/>
        <dbReference type="ChEBI" id="CHEBI:58359"/>
        <dbReference type="ChEBI" id="CHEBI:456215"/>
        <dbReference type="EC" id="6.3.5.4"/>
    </reaction>
</comment>
<dbReference type="Proteomes" id="UP000274358">
    <property type="component" value="Unassembled WGS sequence"/>
</dbReference>
<evidence type="ECO:0000256" key="1">
    <source>
        <dbReference type="ARBA" id="ARBA00005187"/>
    </source>
</evidence>
<dbReference type="InterPro" id="IPR001962">
    <property type="entry name" value="Asn_synthase"/>
</dbReference>
<proteinExistence type="predicted"/>
<sequence length="570" mass="63187">MPVRAAASCFRCAPTIAQAVNSVAGKKRGPAEVLPAHDLGHSVEHCGAGNLDRSQGNRRSGSRFRAMKDSQIDESSIQATSFALSSGTPGQLNIQIATSPYLSEIDFSPLERFQGGEVSLDLVSLADLLRNSIVYPPHSIYRNVKLAGTGFDPAQDMHATPQYHYAFQSALAHSRPTSGTVDENQLLETYHRLLCNSIARTTARMHAPWLLQSGGKDSTTLAIALAETRPDTTCFTYLGGSEENEIPSAKFVAKKLGLRHEALACNPERAYDRYLAMLPRIPLLTADFAALSYADLVTEVHAQSGDGIIDGLGTDEYFGTPMHNTDRLLALLACGIRLPQALFTSKWVSRSFKLCFVLSTLQMNIFERLLPGSRFSDAEVDALLGCDISILSRRRLEQFYPDIDAARSKEAVRRITCTIYESGMLAKGMYMARAVALRLVYPYCDEQLRDWVFHHVPDEYLIGPGGVNKVLMRKYIARHFKDLPYVQSKGSFRFDLRGLASRRFDQVRTFAEQARDVMPGAPAWLDANRRFLGNKYFASKFYLLAVTLPWLLNRTHGAGAAAQAESERKS</sequence>
<comment type="caution">
    <text evidence="5">The sequence shown here is derived from an EMBL/GenBank/DDBJ whole genome shotgun (WGS) entry which is preliminary data.</text>
</comment>
<dbReference type="InterPro" id="IPR014729">
    <property type="entry name" value="Rossmann-like_a/b/a_fold"/>
</dbReference>
<evidence type="ECO:0000259" key="4">
    <source>
        <dbReference type="Pfam" id="PF00733"/>
    </source>
</evidence>
<comment type="pathway">
    <text evidence="1">Amino-acid biosynthesis; L-asparagine biosynthesis; L-asparagine from L-aspartate (L-Gln route): step 1/1.</text>
</comment>
<dbReference type="InterPro" id="IPR051786">
    <property type="entry name" value="ASN_synthetase/amidase"/>
</dbReference>
<dbReference type="EC" id="6.3.5.4" evidence="2"/>
<gene>
    <name evidence="5" type="ORF">EKH80_06635</name>
</gene>
<dbReference type="Gene3D" id="3.40.50.620">
    <property type="entry name" value="HUPs"/>
    <property type="match status" value="1"/>
</dbReference>
<dbReference type="GO" id="GO:0006529">
    <property type="term" value="P:asparagine biosynthetic process"/>
    <property type="evidence" value="ECO:0007669"/>
    <property type="project" value="InterPro"/>
</dbReference>
<name>A0A3S0RLN4_9GAMM</name>